<organism evidence="2">
    <name type="scientific">Cyanothece sp. (strain PCC 7425 / ATCC 29141)</name>
    <dbReference type="NCBI Taxonomy" id="395961"/>
    <lineage>
        <taxon>Bacteria</taxon>
        <taxon>Bacillati</taxon>
        <taxon>Cyanobacteriota</taxon>
        <taxon>Cyanophyceae</taxon>
        <taxon>Gomontiellales</taxon>
        <taxon>Cyanothecaceae</taxon>
        <taxon>Cyanothece</taxon>
    </lineage>
</organism>
<accession>B8HST8</accession>
<evidence type="ECO:0000313" key="2">
    <source>
        <dbReference type="EMBL" id="ACL42735.1"/>
    </source>
</evidence>
<evidence type="ECO:0000256" key="1">
    <source>
        <dbReference type="SAM" id="MobiDB-lite"/>
    </source>
</evidence>
<dbReference type="eggNOG" id="ENOG50345MP">
    <property type="taxonomic scope" value="Bacteria"/>
</dbReference>
<sequence>MHIALNPRPHVRPPQTQHPQAHHYVLTKIDRIYALQKKQRDKKRLQHLIRYRRQLAEAETSFKRDLARVLSPMIREGLGIKVVLDQQALPVPQFVAQFEFLGKTWQITRKKTFWGCQWSFVSQEHNLLTHCTSANLEARLCYALGKYKHTATHRVGVALLPAASTAGTR</sequence>
<dbReference type="EMBL" id="CP001344">
    <property type="protein sequence ID" value="ACL42735.1"/>
    <property type="molecule type" value="Genomic_DNA"/>
</dbReference>
<reference evidence="2" key="1">
    <citation type="submission" date="2009-01" db="EMBL/GenBank/DDBJ databases">
        <title>Complete sequence of chromosome Cyanothece sp. PCC 7425.</title>
        <authorList>
            <consortium name="US DOE Joint Genome Institute"/>
            <person name="Lucas S."/>
            <person name="Copeland A."/>
            <person name="Lapidus A."/>
            <person name="Glavina del Rio T."/>
            <person name="Dalin E."/>
            <person name="Tice H."/>
            <person name="Bruce D."/>
            <person name="Goodwin L."/>
            <person name="Pitluck S."/>
            <person name="Sims D."/>
            <person name="Meineke L."/>
            <person name="Brettin T."/>
            <person name="Detter J.C."/>
            <person name="Han C."/>
            <person name="Larimer F."/>
            <person name="Land M."/>
            <person name="Hauser L."/>
            <person name="Kyrpides N."/>
            <person name="Ovchinnikova G."/>
            <person name="Liberton M."/>
            <person name="Stoeckel J."/>
            <person name="Banerjee A."/>
            <person name="Singh A."/>
            <person name="Page L."/>
            <person name="Sato H."/>
            <person name="Zhao L."/>
            <person name="Sherman L."/>
            <person name="Pakrasi H."/>
            <person name="Richardson P."/>
        </authorList>
    </citation>
    <scope>NUCLEOTIDE SEQUENCE</scope>
    <source>
        <strain evidence="2">PCC 7425</strain>
    </source>
</reference>
<name>B8HST8_CYAP4</name>
<gene>
    <name evidence="2" type="ordered locus">Cyan7425_0343</name>
</gene>
<feature type="region of interest" description="Disordered" evidence="1">
    <location>
        <begin position="1"/>
        <end position="20"/>
    </location>
</feature>
<protein>
    <submittedName>
        <fullName evidence="2">Uncharacterized protein</fullName>
    </submittedName>
</protein>
<dbReference type="HOGENOM" id="CLU_1575867_0_0_3"/>
<dbReference type="KEGG" id="cyn:Cyan7425_0343"/>
<dbReference type="OrthoDB" id="571963at2"/>
<proteinExistence type="predicted"/>
<dbReference type="AlphaFoldDB" id="B8HST8"/>